<dbReference type="InterPro" id="IPR029044">
    <property type="entry name" value="Nucleotide-diphossugar_trans"/>
</dbReference>
<dbReference type="CDD" id="cd00761">
    <property type="entry name" value="Glyco_tranf_GTA_type"/>
    <property type="match status" value="1"/>
</dbReference>
<organism evidence="2 3">
    <name type="scientific">Candidatus Auribacter fodinae</name>
    <dbReference type="NCBI Taxonomy" id="2093366"/>
    <lineage>
        <taxon>Bacteria</taxon>
        <taxon>Pseudomonadati</taxon>
        <taxon>Candidatus Auribacterota</taxon>
        <taxon>Candidatus Auribacteria</taxon>
        <taxon>Candidatus Auribacterales</taxon>
        <taxon>Candidatus Auribacteraceae</taxon>
        <taxon>Candidatus Auribacter</taxon>
    </lineage>
</organism>
<reference evidence="2 3" key="1">
    <citation type="journal article" date="2017" name="ISME J.">
        <title>Energy and carbon metabolisms in a deep terrestrial subsurface fluid microbial community.</title>
        <authorList>
            <person name="Momper L."/>
            <person name="Jungbluth S.P."/>
            <person name="Lee M.D."/>
            <person name="Amend J.P."/>
        </authorList>
    </citation>
    <scope>NUCLEOTIDE SEQUENCE [LARGE SCALE GENOMIC DNA]</scope>
    <source>
        <strain evidence="2">SURF_26</strain>
    </source>
</reference>
<accession>A0A3A4R2Z0</accession>
<gene>
    <name evidence="2" type="ORF">C4541_11710</name>
</gene>
<dbReference type="EMBL" id="QZJZ01000092">
    <property type="protein sequence ID" value="RJP56668.1"/>
    <property type="molecule type" value="Genomic_DNA"/>
</dbReference>
<protein>
    <submittedName>
        <fullName evidence="2">Glycosyltransferase family 2 protein</fullName>
    </submittedName>
</protein>
<proteinExistence type="predicted"/>
<dbReference type="GO" id="GO:0016740">
    <property type="term" value="F:transferase activity"/>
    <property type="evidence" value="ECO:0007669"/>
    <property type="project" value="UniProtKB-KW"/>
</dbReference>
<evidence type="ECO:0000259" key="1">
    <source>
        <dbReference type="Pfam" id="PF00535"/>
    </source>
</evidence>
<dbReference type="Gene3D" id="3.90.550.10">
    <property type="entry name" value="Spore Coat Polysaccharide Biosynthesis Protein SpsA, Chain A"/>
    <property type="match status" value="1"/>
</dbReference>
<dbReference type="Gene3D" id="1.25.40.10">
    <property type="entry name" value="Tetratricopeptide repeat domain"/>
    <property type="match status" value="1"/>
</dbReference>
<name>A0A3A4R2Z0_9BACT</name>
<evidence type="ECO:0000313" key="3">
    <source>
        <dbReference type="Proteomes" id="UP000266426"/>
    </source>
</evidence>
<evidence type="ECO:0000313" key="2">
    <source>
        <dbReference type="EMBL" id="RJP56668.1"/>
    </source>
</evidence>
<dbReference type="PANTHER" id="PTHR43685:SF3">
    <property type="entry name" value="SLR2126 PROTEIN"/>
    <property type="match status" value="1"/>
</dbReference>
<feature type="domain" description="Glycosyltransferase 2-like" evidence="1">
    <location>
        <begin position="26"/>
        <end position="153"/>
    </location>
</feature>
<dbReference type="SUPFAM" id="SSF48452">
    <property type="entry name" value="TPR-like"/>
    <property type="match status" value="1"/>
</dbReference>
<dbReference type="AlphaFoldDB" id="A0A3A4R2Z0"/>
<dbReference type="PANTHER" id="PTHR43685">
    <property type="entry name" value="GLYCOSYLTRANSFERASE"/>
    <property type="match status" value="1"/>
</dbReference>
<keyword evidence="2" id="KW-0808">Transferase</keyword>
<dbReference type="SUPFAM" id="SSF53448">
    <property type="entry name" value="Nucleotide-diphospho-sugar transferases"/>
    <property type="match status" value="1"/>
</dbReference>
<dbReference type="Pfam" id="PF00535">
    <property type="entry name" value="Glycos_transf_2"/>
    <property type="match status" value="1"/>
</dbReference>
<sequence length="504" mass="57440">MYIRHAYKTTFNRDAEMEPTHQPYVSIILPTYNENTLLVSVVSALCSQSYPPSLLNVIIVDDCSSIPVSSFISDDLPVRITIIRHTQNMGRASARNTGLIHATGELVIFLDSDIIPDHHLVEQHVNCYIAGDKKAVLGTVRWHPDVKRNNFTRFGKWFEYDTVLDKPELDFNDFAGANVSIEKALLTKYSIRFDSNFTAYGMEDIELGYQLKQQGFRFLFCPSAIGLHCRQATLGDQIKRSEQSAHSIHYFLSKYNFDSTISDKLHIVPHSVYEQFIDIFDKAYTRATELVSILDSFDRQYYSSFEEECYATSAIFLIESAPYRQLYHSPVSTPELPTLIDTAVDRALRVVLISELMDGNASGETLFKNYIQPLSDNPLKQSLCHELGRYFILLNMPEDAKYILEKGLMISTPIDKTYFLMIYLLASVHKNESNYYVASLLFNRIIQEGKPFLHKSQYASALFHTGQILLTCYNTPSEASTYFKKAVELCPEHKSARLALVTCA</sequence>
<dbReference type="InterPro" id="IPR011990">
    <property type="entry name" value="TPR-like_helical_dom_sf"/>
</dbReference>
<comment type="caution">
    <text evidence="2">The sequence shown here is derived from an EMBL/GenBank/DDBJ whole genome shotgun (WGS) entry which is preliminary data.</text>
</comment>
<dbReference type="InterPro" id="IPR001173">
    <property type="entry name" value="Glyco_trans_2-like"/>
</dbReference>
<dbReference type="InterPro" id="IPR050834">
    <property type="entry name" value="Glycosyltransf_2"/>
</dbReference>
<dbReference type="Proteomes" id="UP000266426">
    <property type="component" value="Unassembled WGS sequence"/>
</dbReference>